<comment type="caution">
    <text evidence="8">The sequence shown here is derived from an EMBL/GenBank/DDBJ whole genome shotgun (WGS) entry which is preliminary data.</text>
</comment>
<dbReference type="Proteomes" id="UP001270362">
    <property type="component" value="Unassembled WGS sequence"/>
</dbReference>
<dbReference type="GO" id="GO:0004497">
    <property type="term" value="F:monooxygenase activity"/>
    <property type="evidence" value="ECO:0007669"/>
    <property type="project" value="UniProtKB-KW"/>
</dbReference>
<keyword evidence="9" id="KW-1185">Reference proteome</keyword>
<dbReference type="GO" id="GO:0020037">
    <property type="term" value="F:heme binding"/>
    <property type="evidence" value="ECO:0007669"/>
    <property type="project" value="InterPro"/>
</dbReference>
<organism evidence="8 9">
    <name type="scientific">Podospora appendiculata</name>
    <dbReference type="NCBI Taxonomy" id="314037"/>
    <lineage>
        <taxon>Eukaryota</taxon>
        <taxon>Fungi</taxon>
        <taxon>Dikarya</taxon>
        <taxon>Ascomycota</taxon>
        <taxon>Pezizomycotina</taxon>
        <taxon>Sordariomycetes</taxon>
        <taxon>Sordariomycetidae</taxon>
        <taxon>Sordariales</taxon>
        <taxon>Podosporaceae</taxon>
        <taxon>Podospora</taxon>
    </lineage>
</organism>
<evidence type="ECO:0000256" key="1">
    <source>
        <dbReference type="ARBA" id="ARBA00001971"/>
    </source>
</evidence>
<dbReference type="GO" id="GO:0016705">
    <property type="term" value="F:oxidoreductase activity, acting on paired donors, with incorporation or reduction of molecular oxygen"/>
    <property type="evidence" value="ECO:0007669"/>
    <property type="project" value="InterPro"/>
</dbReference>
<gene>
    <name evidence="8" type="ORF">B0T22DRAFT_512926</name>
</gene>
<dbReference type="PRINTS" id="PR00463">
    <property type="entry name" value="EP450I"/>
</dbReference>
<comment type="cofactor">
    <cofactor evidence="1 6">
        <name>heme</name>
        <dbReference type="ChEBI" id="CHEBI:30413"/>
    </cofactor>
</comment>
<dbReference type="EMBL" id="JAULSO010000002">
    <property type="protein sequence ID" value="KAK3688935.1"/>
    <property type="molecule type" value="Genomic_DNA"/>
</dbReference>
<dbReference type="GO" id="GO:0005506">
    <property type="term" value="F:iron ion binding"/>
    <property type="evidence" value="ECO:0007669"/>
    <property type="project" value="InterPro"/>
</dbReference>
<dbReference type="Pfam" id="PF00067">
    <property type="entry name" value="p450"/>
    <property type="match status" value="1"/>
</dbReference>
<dbReference type="Gene3D" id="1.10.630.10">
    <property type="entry name" value="Cytochrome P450"/>
    <property type="match status" value="1"/>
</dbReference>
<evidence type="ECO:0000256" key="3">
    <source>
        <dbReference type="ARBA" id="ARBA00022617"/>
    </source>
</evidence>
<keyword evidence="7" id="KW-0560">Oxidoreductase</keyword>
<keyword evidence="5 6" id="KW-0408">Iron</keyword>
<evidence type="ECO:0000256" key="7">
    <source>
        <dbReference type="RuleBase" id="RU000461"/>
    </source>
</evidence>
<name>A0AAE1CD13_9PEZI</name>
<reference evidence="8" key="2">
    <citation type="submission" date="2023-06" db="EMBL/GenBank/DDBJ databases">
        <authorList>
            <consortium name="Lawrence Berkeley National Laboratory"/>
            <person name="Haridas S."/>
            <person name="Hensen N."/>
            <person name="Bonometti L."/>
            <person name="Westerberg I."/>
            <person name="Brannstrom I.O."/>
            <person name="Guillou S."/>
            <person name="Cros-Aarteil S."/>
            <person name="Calhoun S."/>
            <person name="Kuo A."/>
            <person name="Mondo S."/>
            <person name="Pangilinan J."/>
            <person name="Riley R."/>
            <person name="Labutti K."/>
            <person name="Andreopoulos B."/>
            <person name="Lipzen A."/>
            <person name="Chen C."/>
            <person name="Yanf M."/>
            <person name="Daum C."/>
            <person name="Ng V."/>
            <person name="Clum A."/>
            <person name="Steindorff A."/>
            <person name="Ohm R."/>
            <person name="Martin F."/>
            <person name="Silar P."/>
            <person name="Natvig D."/>
            <person name="Lalanne C."/>
            <person name="Gautier V."/>
            <person name="Ament-Velasquez S.L."/>
            <person name="Kruys A."/>
            <person name="Hutchinson M.I."/>
            <person name="Powell A.J."/>
            <person name="Barry K."/>
            <person name="Miller A.N."/>
            <person name="Grigoriev I.V."/>
            <person name="Debuchy R."/>
            <person name="Gladieux P."/>
            <person name="Thoren M.H."/>
            <person name="Johannesson H."/>
        </authorList>
    </citation>
    <scope>NUCLEOTIDE SEQUENCE</scope>
    <source>
        <strain evidence="8">CBS 314.62</strain>
    </source>
</reference>
<feature type="non-terminal residue" evidence="8">
    <location>
        <position position="1"/>
    </location>
</feature>
<proteinExistence type="inferred from homology"/>
<protein>
    <submittedName>
        <fullName evidence="8">Cytochrome P450 17A1</fullName>
    </submittedName>
</protein>
<keyword evidence="7" id="KW-0503">Monooxygenase</keyword>
<sequence length="504" mass="56182">IMSAASLFMLFAVGVVLVLALRIVYCLRFHPLSRFHGPWYAASSSLVMAIVSWRRREPEWLLGLAKKYGRHAPIRIAPSLLLFPNSSALKDIYKDPDLNVRSRIVYSTGMTGPVSLSSTLDAEEHRELRKALGGPQWSIGALKKVWEARIDELITLFTGKATLAAMSGREVVLSDKCAEFAADVMTVVSFSEPWGFVKNDRDEKHILESWRKSLDVWGFVGRFGWLRENVFKSSLSVYLLPKTDDDDGMGYLRGLADRLVTERERQIEEERFSQDKPDILQYTLEARSNGEPLSPVQKRAHMTLVIQAGADTTGTGLGNTLRFLLTHPSCLEKARAEISAAEAAGYLSCPIQYEETRAHLPYFVACIKESLRVNPPAPQVLPRVVGSKGATISGVFVPGGTDVMCHASVVQRDPELYGPDPEAFRPERWLESERQSATFDASSMVFGLGPRVCLGRDIALMEMHKLLPEIVRRFDIELLDEGKVVVAGGVAYNQGLVVKFRLRE</sequence>
<dbReference type="InterPro" id="IPR001128">
    <property type="entry name" value="Cyt_P450"/>
</dbReference>
<dbReference type="PRINTS" id="PR00385">
    <property type="entry name" value="P450"/>
</dbReference>
<evidence type="ECO:0000313" key="8">
    <source>
        <dbReference type="EMBL" id="KAK3688935.1"/>
    </source>
</evidence>
<dbReference type="InterPro" id="IPR017972">
    <property type="entry name" value="Cyt_P450_CS"/>
</dbReference>
<dbReference type="InterPro" id="IPR036396">
    <property type="entry name" value="Cyt_P450_sf"/>
</dbReference>
<evidence type="ECO:0000256" key="6">
    <source>
        <dbReference type="PIRSR" id="PIRSR602401-1"/>
    </source>
</evidence>
<evidence type="ECO:0000313" key="9">
    <source>
        <dbReference type="Proteomes" id="UP001270362"/>
    </source>
</evidence>
<dbReference type="PANTHER" id="PTHR24305">
    <property type="entry name" value="CYTOCHROME P450"/>
    <property type="match status" value="1"/>
</dbReference>
<evidence type="ECO:0000256" key="4">
    <source>
        <dbReference type="ARBA" id="ARBA00022723"/>
    </source>
</evidence>
<dbReference type="AlphaFoldDB" id="A0AAE1CD13"/>
<evidence type="ECO:0000256" key="2">
    <source>
        <dbReference type="ARBA" id="ARBA00010617"/>
    </source>
</evidence>
<keyword evidence="3 6" id="KW-0349">Heme</keyword>
<dbReference type="PANTHER" id="PTHR24305:SF232">
    <property type="entry name" value="P450, PUTATIVE (EUROFUNG)-RELATED"/>
    <property type="match status" value="1"/>
</dbReference>
<reference evidence="8" key="1">
    <citation type="journal article" date="2023" name="Mol. Phylogenet. Evol.">
        <title>Genome-scale phylogeny and comparative genomics of the fungal order Sordariales.</title>
        <authorList>
            <person name="Hensen N."/>
            <person name="Bonometti L."/>
            <person name="Westerberg I."/>
            <person name="Brannstrom I.O."/>
            <person name="Guillou S."/>
            <person name="Cros-Aarteil S."/>
            <person name="Calhoun S."/>
            <person name="Haridas S."/>
            <person name="Kuo A."/>
            <person name="Mondo S."/>
            <person name="Pangilinan J."/>
            <person name="Riley R."/>
            <person name="LaButti K."/>
            <person name="Andreopoulos B."/>
            <person name="Lipzen A."/>
            <person name="Chen C."/>
            <person name="Yan M."/>
            <person name="Daum C."/>
            <person name="Ng V."/>
            <person name="Clum A."/>
            <person name="Steindorff A."/>
            <person name="Ohm R.A."/>
            <person name="Martin F."/>
            <person name="Silar P."/>
            <person name="Natvig D.O."/>
            <person name="Lalanne C."/>
            <person name="Gautier V."/>
            <person name="Ament-Velasquez S.L."/>
            <person name="Kruys A."/>
            <person name="Hutchinson M.I."/>
            <person name="Powell A.J."/>
            <person name="Barry K."/>
            <person name="Miller A.N."/>
            <person name="Grigoriev I.V."/>
            <person name="Debuchy R."/>
            <person name="Gladieux P."/>
            <person name="Hiltunen Thoren M."/>
            <person name="Johannesson H."/>
        </authorList>
    </citation>
    <scope>NUCLEOTIDE SEQUENCE</scope>
    <source>
        <strain evidence="8">CBS 314.62</strain>
    </source>
</reference>
<dbReference type="InterPro" id="IPR002401">
    <property type="entry name" value="Cyt_P450_E_grp-I"/>
</dbReference>
<dbReference type="PROSITE" id="PS00086">
    <property type="entry name" value="CYTOCHROME_P450"/>
    <property type="match status" value="1"/>
</dbReference>
<comment type="similarity">
    <text evidence="2 7">Belongs to the cytochrome P450 family.</text>
</comment>
<dbReference type="InterPro" id="IPR050121">
    <property type="entry name" value="Cytochrome_P450_monoxygenase"/>
</dbReference>
<keyword evidence="4 6" id="KW-0479">Metal-binding</keyword>
<evidence type="ECO:0000256" key="5">
    <source>
        <dbReference type="ARBA" id="ARBA00023004"/>
    </source>
</evidence>
<feature type="binding site" description="axial binding residue" evidence="6">
    <location>
        <position position="453"/>
    </location>
    <ligand>
        <name>heme</name>
        <dbReference type="ChEBI" id="CHEBI:30413"/>
    </ligand>
    <ligandPart>
        <name>Fe</name>
        <dbReference type="ChEBI" id="CHEBI:18248"/>
    </ligandPart>
</feature>
<dbReference type="SUPFAM" id="SSF48264">
    <property type="entry name" value="Cytochrome P450"/>
    <property type="match status" value="1"/>
</dbReference>
<feature type="non-terminal residue" evidence="8">
    <location>
        <position position="504"/>
    </location>
</feature>
<accession>A0AAE1CD13</accession>